<dbReference type="Proteomes" id="UP000199706">
    <property type="component" value="Unassembled WGS sequence"/>
</dbReference>
<accession>A0A1G7UVB7</accession>
<organism evidence="3 4">
    <name type="scientific">Paraburkholderia phenazinium</name>
    <dbReference type="NCBI Taxonomy" id="60549"/>
    <lineage>
        <taxon>Bacteria</taxon>
        <taxon>Pseudomonadati</taxon>
        <taxon>Pseudomonadota</taxon>
        <taxon>Betaproteobacteria</taxon>
        <taxon>Burkholderiales</taxon>
        <taxon>Burkholderiaceae</taxon>
        <taxon>Paraburkholderia</taxon>
    </lineage>
</organism>
<protein>
    <submittedName>
        <fullName evidence="3">Type VI secretion system secreted protein VgrG</fullName>
    </submittedName>
</protein>
<sequence>STQPVATQPMNVTAATGQLAGAEAVLETVSKASETNRGESLQDGHDALKTFTDATQHSVAGSVGKGGRTAGGGTGNANGFSKPVLVLSSPEGIAASTQQSIHLTADQHVNTVARKNVILAAGKSLLASVMDGISLFAQNLGIKLIASKGKIDIQALSDAMNLLSQLDLKVESATGRLVLTAKTEVWLGAGGSYISIKGAGIENVTTGHILERCASWDKPSGASATISDPLQATPVADKGGRGMRFSG</sequence>
<evidence type="ECO:0000256" key="1">
    <source>
        <dbReference type="SAM" id="MobiDB-lite"/>
    </source>
</evidence>
<evidence type="ECO:0000259" key="2">
    <source>
        <dbReference type="Pfam" id="PF10106"/>
    </source>
</evidence>
<reference evidence="3 4" key="1">
    <citation type="submission" date="2016-10" db="EMBL/GenBank/DDBJ databases">
        <authorList>
            <person name="de Groot N.N."/>
        </authorList>
    </citation>
    <scope>NUCLEOTIDE SEQUENCE [LARGE SCALE GENOMIC DNA]</scope>
    <source>
        <strain evidence="3 4">LMG 2247</strain>
    </source>
</reference>
<dbReference type="InterPro" id="IPR018769">
    <property type="entry name" value="VgrG2_DUF2345"/>
</dbReference>
<evidence type="ECO:0000313" key="3">
    <source>
        <dbReference type="EMBL" id="SDG51473.1"/>
    </source>
</evidence>
<evidence type="ECO:0000313" key="4">
    <source>
        <dbReference type="Proteomes" id="UP000199706"/>
    </source>
</evidence>
<feature type="non-terminal residue" evidence="3">
    <location>
        <position position="1"/>
    </location>
</feature>
<dbReference type="EMBL" id="FNCJ01000003">
    <property type="protein sequence ID" value="SDG51473.1"/>
    <property type="molecule type" value="Genomic_DNA"/>
</dbReference>
<dbReference type="RefSeq" id="WP_143016558.1">
    <property type="nucleotide sequence ID" value="NZ_FNCJ01000003.1"/>
</dbReference>
<dbReference type="OrthoDB" id="1907165at2"/>
<gene>
    <name evidence="3" type="ORF">SAMN05216466_103619</name>
</gene>
<dbReference type="Pfam" id="PF10106">
    <property type="entry name" value="DUF2345"/>
    <property type="match status" value="1"/>
</dbReference>
<feature type="region of interest" description="Disordered" evidence="1">
    <location>
        <begin position="221"/>
        <end position="247"/>
    </location>
</feature>
<feature type="domain" description="DUF2345" evidence="2">
    <location>
        <begin position="73"/>
        <end position="221"/>
    </location>
</feature>
<dbReference type="AlphaFoldDB" id="A0A1G7UVB7"/>
<name>A0A1G7UVB7_9BURK</name>
<proteinExistence type="predicted"/>